<dbReference type="Gene3D" id="1.10.8.430">
    <property type="entry name" value="Helical domain of apoptotic protease-activating factors"/>
    <property type="match status" value="2"/>
</dbReference>
<dbReference type="Gene3D" id="3.40.50.10140">
    <property type="entry name" value="Toll/interleukin-1 receptor homology (TIR) domain"/>
    <property type="match status" value="2"/>
</dbReference>
<evidence type="ECO:0000256" key="1">
    <source>
        <dbReference type="ARBA" id="ARBA00022614"/>
    </source>
</evidence>
<dbReference type="InterPro" id="IPR058192">
    <property type="entry name" value="WHD_ROQ1-like"/>
</dbReference>
<protein>
    <recommendedName>
        <fullName evidence="6">TIR domain-containing protein</fullName>
    </recommendedName>
</protein>
<gene>
    <name evidence="7" type="ORF">EZV62_017717</name>
</gene>
<dbReference type="SUPFAM" id="SSF52200">
    <property type="entry name" value="Toll/Interleukin receptor TIR domain"/>
    <property type="match status" value="2"/>
</dbReference>
<keyword evidence="2" id="KW-0677">Repeat</keyword>
<keyword evidence="4" id="KW-0520">NAD</keyword>
<dbReference type="PROSITE" id="PS51450">
    <property type="entry name" value="LRR"/>
    <property type="match status" value="1"/>
</dbReference>
<name>A0A5C7HHN3_9ROSI</name>
<dbReference type="Proteomes" id="UP000323000">
    <property type="component" value="Chromosome 8"/>
</dbReference>
<dbReference type="InterPro" id="IPR055414">
    <property type="entry name" value="LRR_R13L4/SHOC2-like"/>
</dbReference>
<dbReference type="InterPro" id="IPR003593">
    <property type="entry name" value="AAA+_ATPase"/>
</dbReference>
<feature type="compositionally biased region" description="Acidic residues" evidence="5">
    <location>
        <begin position="1272"/>
        <end position="1281"/>
    </location>
</feature>
<dbReference type="InterPro" id="IPR024185">
    <property type="entry name" value="FTHF_cligase-like_sf"/>
</dbReference>
<dbReference type="SMART" id="SM00255">
    <property type="entry name" value="TIR"/>
    <property type="match status" value="2"/>
</dbReference>
<dbReference type="GO" id="GO:0007165">
    <property type="term" value="P:signal transduction"/>
    <property type="evidence" value="ECO:0007669"/>
    <property type="project" value="InterPro"/>
</dbReference>
<sequence>MDGPETRSSHGILWMSVQVMQASEPVDLFILPGLAFDRSGRRLGRSGVGLAYTLQFVEEGAIPVTPYDVAVDAVYEQQDRILWPPGLALLANTMDDDVDEDELRSTPSFRYRWDVFLSFRGEDTRHGFTDRLYRQLTLNGVRTFRDDEELERGEEINPSLGEAIEDSAATIAVISRRYADSRWCLEELARVVDYRKLLLPVFYQVDPSHVRKQKGPFEQDFLNLEERFGVEMVARWRSAMDKAGGISGWDSRNCQEGSEKLSNTPLGAAKYPVGLDCQLEELMRMLDVKANGVRVLGFYGMGGVGKTTLSKALYNKLVIHFKHRSFISNIRETWRHHNGLMDLQNKIIRDLSANEAEHVDEVSQYIIKFKKLIDEEPVLIVLDDVDDVRQLDALAGKRNRFYDGTRIIITTRNKETLVESIVNTTYEVKELKFQESLQLFSYHAFGKEKPAKDFAALSKEIVFLAGGLPLALEVIGSSLFDKRRTLDWEAALEKLKQIRPDNGTGVMLHTNSFKPLVNLRLLQIDHVKLNGSFRVMPAELKWLQWRGCSLKTLPFEFSSQHIAVLDLSKSKITKVWGWRWWNLFSENKIMGRLLVMNLCNCFHLTEIPDLSDHSFLEKLILENCRELVKIHKSIGDSKTLRYLNLKNCSNLVEFPSDVSGLKHLENLILSGCSKLKGLPEDMSSMISLKELLIDETVIVKLPDSIFRLRKLEKFSLKNCQSLKRLPDCIGKLSSLKELSLDSSALEELPYSIGSLAELEKLNLMRCKSLTAIPDSIGNLKSLEELLFDSSSIKELPASVGSLFRLKYLSLGYCQSLSKLPDSIEGLASLVKLRLEGMLITEVPVQIGTLNLVKKLEMGNCQLLKYLPQSIGKMLSITTLVLDDARITELPESIGMLERLIVLKLNKCKQLQRLPSSIGNLKSLQYLLMSETSVTDLPDEFGMLSSLIVLKMRKEPHTGSRQDTVEHSDPTNSNAQDGQLIVLPRSFSNLSSLKELDAHAWKLSGMISDEFEKLSSLAVLNLSRNNFCSLPSSLRGLSLLKDLALSHCRELKSLPPFPSSLLKLDVANCSALESISDLSNLESLHYLNLTNCTKIMDIPGLQCLKSMRRLYLSGCNASFPVVKRRLAKVALKYLRNLSVPGSEIPNWFVQEIPCFASHKNREIKGIIIGVVVSLDQSTRDAFRDKLPAIVDIQAKILRLDDPIFTTTLYLMGVPETDEDQLYLCRYVDFTPLVLLLQDGDKIQIARREIPYFHGLKLKKYGIHLVFENDDDIDDNDDEESLDESQQSSTNNNEFNANMGDAADAAVSSRLRWDVFLSFIGEDTRHTIAHSLYKSFDEQGIRAFRDDEDVEDGGMSRGDEMAPSLSPIDAIYDSAASIIILSPKYGSSRRCLEGLAKICELNRLILPVFYKVDPSNVRRQEGPFKEDFKRHEERFGKEVVSKWREAMGKVGGISGWVFNNSDEEQSVDLVQLLVKRVLTELSNTPIRVAAYTVGIDSRVEELMKLLDVKSSGVRVLGLHGMGGVGKTTLAKAVYNKLVGKFECRSFITNVREISRQTDGLISLQHKLIDDLSLGNTVLKRNEIEANISAIKEVVDKRKVTVVLDDVDDIGQLNALLGKKERFYEGSRIIITTRDRDVLQENYVTLLYEVQKLDSDQALQLFSYHALRREKPTDKFLNLSKQIVSLTGGLPLALEVFGAFLFDKRRIAEWEDVVGKLRKIRPDNLHGVLKISFDGLDEQHKCIFLDIACLFVRMEMKRDDVIYVLKGCGFRAELAITVLTAKSLIKVTTDDTLWMHDQLRDMGRQIVWQENLQDPGNRSRLWDRDEITNVLKLQKGTRNIRGIVLDLKRKMVMDSSVDDTSWENLRRGRSLTSATFTYLKERCKKFLQHRAAIERELVLCTKPFESMVSLRLLQINHVKLEGKFKFLPAELKWLQWKQCTEKTLPSDFSPSQLAVLDLSESGIERVWDSNTNKVAKNLMVLNLLGCWNLAAVPDLSEHPILEKLVLERCTRLTKIHESVGDISTLLHLNLSRCSNLIEFPRDVSALKHLETLFLSGCSKLRELPEDIGNMESLKELLLDNTAIAKLPQSVILLVKLEKLNLSGCLFLKELPQSIGKLVSLKEFSLDHSAIEELPDSVGYLGNLEKLSLIGCSAVTAIPGSVGNLRSLTEFLIDGTAVKELPPTIGQLSYLKAFSVSNCRFLSKLPESIERLASIVELQLDGLSITDLPDQIGGLKMVDKLEMRNCSSLRKLPESIGSMSNLTTLTLFKANITELPLSIGMLENLVILRLNKCKQLQKFPASIGKLKSLVHLLMEETAMTELPESFGMLSRLMVLRMAKRPPLGMPENGETVQPKLVVLPTSFSNLSLLEELDARAWRIGGKIPDDFEKLSSLEILNLGKNNFHSLPSSLRGLSLLKKLLLPHCEELKSLPPLPSSLQEVNIANCFALESIYDLSNLGDLYDLNLTNCEKVVDIPGLQCLNSLRMLYMSGCNSCFAPVQRRLSKVNLKKLNNLSMPGSKIPSWFSQEVTFSKHKNREIKGVIIAVVVSVNNEIPDDLRYELPAIVDIHAKILAQNKTRLTTALHLLGVPKTNQEQVHLCRYPACHPLVSMLKDGYKIQKFPASIGKLKSLVHLLMEETSMTELPESFGMLSRLMVLIMAKRPPLGMPENGGKIPDDFGKLSSLEILNLGKNNFHSLPSSLRGLSLLKKLLLPHCEELKSLPPLPSSLQEVNIANCFALESIYDLSNLGNLYDLNLTNCEKVVDIPGLECLKSLRRLYVSGSKAATLALRRLREDFPKLI</sequence>
<keyword evidence="3" id="KW-0611">Plant defense</keyword>
<evidence type="ECO:0000256" key="4">
    <source>
        <dbReference type="ARBA" id="ARBA00023027"/>
    </source>
</evidence>
<dbReference type="OrthoDB" id="2018313at2759"/>
<dbReference type="GO" id="GO:0051707">
    <property type="term" value="P:response to other organism"/>
    <property type="evidence" value="ECO:0007669"/>
    <property type="project" value="UniProtKB-ARBA"/>
</dbReference>
<dbReference type="InterPro" id="IPR027417">
    <property type="entry name" value="P-loop_NTPase"/>
</dbReference>
<dbReference type="InterPro" id="IPR032675">
    <property type="entry name" value="LRR_dom_sf"/>
</dbReference>
<accession>A0A5C7HHN3</accession>
<evidence type="ECO:0000259" key="6">
    <source>
        <dbReference type="PROSITE" id="PS50104"/>
    </source>
</evidence>
<dbReference type="InterPro" id="IPR037171">
    <property type="entry name" value="NagB/RpiA_transferase-like"/>
</dbReference>
<dbReference type="Pfam" id="PF23598">
    <property type="entry name" value="LRR_14"/>
    <property type="match status" value="3"/>
</dbReference>
<evidence type="ECO:0000313" key="7">
    <source>
        <dbReference type="EMBL" id="TXG56404.1"/>
    </source>
</evidence>
<dbReference type="Gene3D" id="3.40.50.10420">
    <property type="entry name" value="NagB/RpiA/CoA transferase-like"/>
    <property type="match status" value="1"/>
</dbReference>
<dbReference type="Gene3D" id="3.80.10.10">
    <property type="entry name" value="Ribonuclease Inhibitor"/>
    <property type="match status" value="7"/>
</dbReference>
<dbReference type="GO" id="GO:0006952">
    <property type="term" value="P:defense response"/>
    <property type="evidence" value="ECO:0007669"/>
    <property type="project" value="UniProtKB-KW"/>
</dbReference>
<dbReference type="SUPFAM" id="SSF52540">
    <property type="entry name" value="P-loop containing nucleoside triphosphate hydrolases"/>
    <property type="match status" value="2"/>
</dbReference>
<dbReference type="SMART" id="SM00364">
    <property type="entry name" value="LRR_BAC"/>
    <property type="match status" value="5"/>
</dbReference>
<dbReference type="InterPro" id="IPR042197">
    <property type="entry name" value="Apaf_helical"/>
</dbReference>
<dbReference type="Pfam" id="PF23282">
    <property type="entry name" value="WHD_ROQ1"/>
    <property type="match status" value="1"/>
</dbReference>
<reference evidence="8" key="1">
    <citation type="journal article" date="2019" name="Gigascience">
        <title>De novo genome assembly of the endangered Acer yangbiense, a plant species with extremely small populations endemic to Yunnan Province, China.</title>
        <authorList>
            <person name="Yang J."/>
            <person name="Wariss H.M."/>
            <person name="Tao L."/>
            <person name="Zhang R."/>
            <person name="Yun Q."/>
            <person name="Hollingsworth P."/>
            <person name="Dao Z."/>
            <person name="Luo G."/>
            <person name="Guo H."/>
            <person name="Ma Y."/>
            <person name="Sun W."/>
        </authorList>
    </citation>
    <scope>NUCLEOTIDE SEQUENCE [LARGE SCALE GENOMIC DNA]</scope>
    <source>
        <strain evidence="8">cv. Malutang</strain>
    </source>
</reference>
<dbReference type="InterPro" id="IPR001611">
    <property type="entry name" value="Leu-rich_rpt"/>
</dbReference>
<dbReference type="InterPro" id="IPR002182">
    <property type="entry name" value="NB-ARC"/>
</dbReference>
<keyword evidence="1" id="KW-0433">Leucine-rich repeat</keyword>
<evidence type="ECO:0000256" key="2">
    <source>
        <dbReference type="ARBA" id="ARBA00022737"/>
    </source>
</evidence>
<dbReference type="PANTHER" id="PTHR11017:SF385">
    <property type="entry name" value="DISEASE RESISTANCE PROTEIN (TIR-NBS-LRR CLASS)-RELATED"/>
    <property type="match status" value="1"/>
</dbReference>
<dbReference type="EMBL" id="VAHF01000008">
    <property type="protein sequence ID" value="TXG56404.1"/>
    <property type="molecule type" value="Genomic_DNA"/>
</dbReference>
<dbReference type="SMART" id="SM00382">
    <property type="entry name" value="AAA"/>
    <property type="match status" value="2"/>
</dbReference>
<dbReference type="PANTHER" id="PTHR11017">
    <property type="entry name" value="LEUCINE-RICH REPEAT-CONTAINING PROTEIN"/>
    <property type="match status" value="1"/>
</dbReference>
<dbReference type="InterPro" id="IPR044974">
    <property type="entry name" value="Disease_R_plants"/>
</dbReference>
<dbReference type="PROSITE" id="PS50104">
    <property type="entry name" value="TIR"/>
    <property type="match status" value="2"/>
</dbReference>
<dbReference type="SUPFAM" id="SSF100950">
    <property type="entry name" value="NagB/RpiA/CoA transferase-like"/>
    <property type="match status" value="1"/>
</dbReference>
<dbReference type="SUPFAM" id="SSF52058">
    <property type="entry name" value="L domain-like"/>
    <property type="match status" value="5"/>
</dbReference>
<feature type="region of interest" description="Disordered" evidence="5">
    <location>
        <begin position="1272"/>
        <end position="1296"/>
    </location>
</feature>
<dbReference type="InterPro" id="IPR003591">
    <property type="entry name" value="Leu-rich_rpt_typical-subtyp"/>
</dbReference>
<evidence type="ECO:0000256" key="3">
    <source>
        <dbReference type="ARBA" id="ARBA00022821"/>
    </source>
</evidence>
<dbReference type="SMART" id="SM00367">
    <property type="entry name" value="LRR_CC"/>
    <property type="match status" value="4"/>
</dbReference>
<dbReference type="SMART" id="SM00369">
    <property type="entry name" value="LRR_TYP"/>
    <property type="match status" value="17"/>
</dbReference>
<dbReference type="PRINTS" id="PR00364">
    <property type="entry name" value="DISEASERSIST"/>
</dbReference>
<evidence type="ECO:0000256" key="5">
    <source>
        <dbReference type="SAM" id="MobiDB-lite"/>
    </source>
</evidence>
<dbReference type="Pfam" id="PF01582">
    <property type="entry name" value="TIR"/>
    <property type="match status" value="2"/>
</dbReference>
<dbReference type="GO" id="GO:0043531">
    <property type="term" value="F:ADP binding"/>
    <property type="evidence" value="ECO:0007669"/>
    <property type="project" value="InterPro"/>
</dbReference>
<comment type="caution">
    <text evidence="7">The sequence shown here is derived from an EMBL/GenBank/DDBJ whole genome shotgun (WGS) entry which is preliminary data.</text>
</comment>
<feature type="domain" description="TIR" evidence="6">
    <location>
        <begin position="1309"/>
        <end position="1479"/>
    </location>
</feature>
<keyword evidence="8" id="KW-1185">Reference proteome</keyword>
<dbReference type="InterPro" id="IPR006553">
    <property type="entry name" value="Leu-rich_rpt_Cys-con_subtyp"/>
</dbReference>
<evidence type="ECO:0000313" key="8">
    <source>
        <dbReference type="Proteomes" id="UP000323000"/>
    </source>
</evidence>
<dbReference type="InterPro" id="IPR000157">
    <property type="entry name" value="TIR_dom"/>
</dbReference>
<dbReference type="InterPro" id="IPR035897">
    <property type="entry name" value="Toll_tir_struct_dom_sf"/>
</dbReference>
<organism evidence="7 8">
    <name type="scientific">Acer yangbiense</name>
    <dbReference type="NCBI Taxonomy" id="1000413"/>
    <lineage>
        <taxon>Eukaryota</taxon>
        <taxon>Viridiplantae</taxon>
        <taxon>Streptophyta</taxon>
        <taxon>Embryophyta</taxon>
        <taxon>Tracheophyta</taxon>
        <taxon>Spermatophyta</taxon>
        <taxon>Magnoliopsida</taxon>
        <taxon>eudicotyledons</taxon>
        <taxon>Gunneridae</taxon>
        <taxon>Pentapetalae</taxon>
        <taxon>rosids</taxon>
        <taxon>malvids</taxon>
        <taxon>Sapindales</taxon>
        <taxon>Sapindaceae</taxon>
        <taxon>Hippocastanoideae</taxon>
        <taxon>Acereae</taxon>
        <taxon>Acer</taxon>
    </lineage>
</organism>
<feature type="domain" description="TIR" evidence="6">
    <location>
        <begin position="111"/>
        <end position="265"/>
    </location>
</feature>
<dbReference type="Pfam" id="PF00931">
    <property type="entry name" value="NB-ARC"/>
    <property type="match status" value="2"/>
</dbReference>
<proteinExistence type="predicted"/>
<dbReference type="Gene3D" id="3.40.50.300">
    <property type="entry name" value="P-loop containing nucleotide triphosphate hydrolases"/>
    <property type="match status" value="2"/>
</dbReference>